<evidence type="ECO:0000256" key="3">
    <source>
        <dbReference type="ARBA" id="ARBA00022989"/>
    </source>
</evidence>
<sequence length="273" mass="31108">MNAWWLAHAGPTRLLVVGALLLVLLLCQRAWPTRGETPARGRRWRNVGLAAVSTLLVYLILPLTAVTFAWQMTTRGIGLLAVVDMPAMLEFLAALVVLDLAIYWQHRWFHVIPQLWRIHRVHHSDLQFEVTLGLRFHPAEILLSMLYKFAVIAALGPSPVAVAVYEILLAAFALLTHADVAIPHAWDRQLRRVLVTPDWHRVHHSVYRDETDSNYGNILSLWDRLFHSRIEQPRDGHRGMQIGLTQFRAAPEQTLIALLQQPLADDLRLPSNQ</sequence>
<evidence type="ECO:0000256" key="5">
    <source>
        <dbReference type="SAM" id="Phobius"/>
    </source>
</evidence>
<comment type="subcellular location">
    <subcellularLocation>
        <location evidence="1">Membrane</location>
    </subcellularLocation>
</comment>
<dbReference type="EC" id="1.-.-.-" evidence="7"/>
<evidence type="ECO:0000256" key="2">
    <source>
        <dbReference type="ARBA" id="ARBA00022692"/>
    </source>
</evidence>
<evidence type="ECO:0000256" key="1">
    <source>
        <dbReference type="ARBA" id="ARBA00004370"/>
    </source>
</evidence>
<dbReference type="InterPro" id="IPR050307">
    <property type="entry name" value="Sterol_Desaturase_Related"/>
</dbReference>
<keyword evidence="2 5" id="KW-0812">Transmembrane</keyword>
<evidence type="ECO:0000313" key="7">
    <source>
        <dbReference type="EMBL" id="MEZ0475811.1"/>
    </source>
</evidence>
<dbReference type="GO" id="GO:0016491">
    <property type="term" value="F:oxidoreductase activity"/>
    <property type="evidence" value="ECO:0007669"/>
    <property type="project" value="UniProtKB-KW"/>
</dbReference>
<dbReference type="EMBL" id="JBFWIC010000022">
    <property type="protein sequence ID" value="MEZ0475811.1"/>
    <property type="molecule type" value="Genomic_DNA"/>
</dbReference>
<feature type="transmembrane region" description="Helical" evidence="5">
    <location>
        <begin position="48"/>
        <end position="70"/>
    </location>
</feature>
<evidence type="ECO:0000259" key="6">
    <source>
        <dbReference type="Pfam" id="PF04116"/>
    </source>
</evidence>
<gene>
    <name evidence="7" type="ORF">AB6713_14490</name>
</gene>
<keyword evidence="4 5" id="KW-0472">Membrane</keyword>
<dbReference type="Proteomes" id="UP001566331">
    <property type="component" value="Unassembled WGS sequence"/>
</dbReference>
<dbReference type="InterPro" id="IPR006694">
    <property type="entry name" value="Fatty_acid_hydroxylase"/>
</dbReference>
<keyword evidence="7" id="KW-0560">Oxidoreductase</keyword>
<dbReference type="RefSeq" id="WP_370565336.1">
    <property type="nucleotide sequence ID" value="NZ_JBFWIB010000015.1"/>
</dbReference>
<evidence type="ECO:0000256" key="4">
    <source>
        <dbReference type="ARBA" id="ARBA00023136"/>
    </source>
</evidence>
<reference evidence="7 8" key="1">
    <citation type="submission" date="2024-07" db="EMBL/GenBank/DDBJ databases">
        <title>Luteimonas salilacus sp. nov., isolated from the shore soil of Salt Lake in Tibet of China.</title>
        <authorList>
            <person name="Zhang X."/>
            <person name="Li A."/>
        </authorList>
    </citation>
    <scope>NUCLEOTIDE SEQUENCE [LARGE SCALE GENOMIC DNA]</scope>
    <source>
        <strain evidence="7 8">B3-2-R+30</strain>
    </source>
</reference>
<protein>
    <submittedName>
        <fullName evidence="7">Sterol desaturase family protein</fullName>
        <ecNumber evidence="7">1.-.-.-</ecNumber>
    </submittedName>
</protein>
<name>A0ABV4HSS3_9GAMM</name>
<dbReference type="Pfam" id="PF04116">
    <property type="entry name" value="FA_hydroxylase"/>
    <property type="match status" value="1"/>
</dbReference>
<dbReference type="PANTHER" id="PTHR11863">
    <property type="entry name" value="STEROL DESATURASE"/>
    <property type="match status" value="1"/>
</dbReference>
<proteinExistence type="predicted"/>
<keyword evidence="3 5" id="KW-1133">Transmembrane helix</keyword>
<accession>A0ABV4HSS3</accession>
<feature type="transmembrane region" description="Helical" evidence="5">
    <location>
        <begin position="162"/>
        <end position="182"/>
    </location>
</feature>
<keyword evidence="8" id="KW-1185">Reference proteome</keyword>
<feature type="domain" description="Fatty acid hydroxylase" evidence="6">
    <location>
        <begin position="91"/>
        <end position="227"/>
    </location>
</feature>
<evidence type="ECO:0000313" key="8">
    <source>
        <dbReference type="Proteomes" id="UP001566331"/>
    </source>
</evidence>
<feature type="transmembrane region" description="Helical" evidence="5">
    <location>
        <begin position="77"/>
        <end position="104"/>
    </location>
</feature>
<comment type="caution">
    <text evidence="7">The sequence shown here is derived from an EMBL/GenBank/DDBJ whole genome shotgun (WGS) entry which is preliminary data.</text>
</comment>
<organism evidence="7 8">
    <name type="scientific">Luteimonas salinilitoris</name>
    <dbReference type="NCBI Taxonomy" id="3237697"/>
    <lineage>
        <taxon>Bacteria</taxon>
        <taxon>Pseudomonadati</taxon>
        <taxon>Pseudomonadota</taxon>
        <taxon>Gammaproteobacteria</taxon>
        <taxon>Lysobacterales</taxon>
        <taxon>Lysobacteraceae</taxon>
        <taxon>Luteimonas</taxon>
    </lineage>
</organism>